<feature type="transmembrane region" description="Helical" evidence="6">
    <location>
        <begin position="331"/>
        <end position="354"/>
    </location>
</feature>
<evidence type="ECO:0000256" key="5">
    <source>
        <dbReference type="ARBA" id="ARBA00023136"/>
    </source>
</evidence>
<dbReference type="PANTHER" id="PTHR11662">
    <property type="entry name" value="SOLUTE CARRIER FAMILY 17"/>
    <property type="match status" value="1"/>
</dbReference>
<dbReference type="CDD" id="cd17319">
    <property type="entry name" value="MFS_ExuT_GudP_like"/>
    <property type="match status" value="1"/>
</dbReference>
<organism evidence="8 9">
    <name type="scientific">Paludisphaera mucosa</name>
    <dbReference type="NCBI Taxonomy" id="3030827"/>
    <lineage>
        <taxon>Bacteria</taxon>
        <taxon>Pseudomonadati</taxon>
        <taxon>Planctomycetota</taxon>
        <taxon>Planctomycetia</taxon>
        <taxon>Isosphaerales</taxon>
        <taxon>Isosphaeraceae</taxon>
        <taxon>Paludisphaera</taxon>
    </lineage>
</organism>
<evidence type="ECO:0000256" key="6">
    <source>
        <dbReference type="SAM" id="Phobius"/>
    </source>
</evidence>
<feature type="transmembrane region" description="Helical" evidence="6">
    <location>
        <begin position="366"/>
        <end position="387"/>
    </location>
</feature>
<feature type="transmembrane region" description="Helical" evidence="6">
    <location>
        <begin position="273"/>
        <end position="292"/>
    </location>
</feature>
<evidence type="ECO:0000256" key="4">
    <source>
        <dbReference type="ARBA" id="ARBA00022989"/>
    </source>
</evidence>
<proteinExistence type="predicted"/>
<keyword evidence="5 6" id="KW-0472">Membrane</keyword>
<dbReference type="Gene3D" id="1.20.1250.20">
    <property type="entry name" value="MFS general substrate transporter like domains"/>
    <property type="match status" value="2"/>
</dbReference>
<dbReference type="PANTHER" id="PTHR11662:SF399">
    <property type="entry name" value="FI19708P1-RELATED"/>
    <property type="match status" value="1"/>
</dbReference>
<comment type="caution">
    <text evidence="8">The sequence shown here is derived from an EMBL/GenBank/DDBJ whole genome shotgun (WGS) entry which is preliminary data.</text>
</comment>
<feature type="transmembrane region" description="Helical" evidence="6">
    <location>
        <begin position="304"/>
        <end position="325"/>
    </location>
</feature>
<dbReference type="EMBL" id="JARRAG010000002">
    <property type="protein sequence ID" value="MDG3004981.1"/>
    <property type="molecule type" value="Genomic_DNA"/>
</dbReference>
<evidence type="ECO:0000259" key="7">
    <source>
        <dbReference type="PROSITE" id="PS50850"/>
    </source>
</evidence>
<dbReference type="InterPro" id="IPR036259">
    <property type="entry name" value="MFS_trans_sf"/>
</dbReference>
<gene>
    <name evidence="8" type="ORF">PZE19_14430</name>
</gene>
<dbReference type="PIRSF" id="PIRSF002808">
    <property type="entry name" value="Hexose_phosphate_transp"/>
    <property type="match status" value="1"/>
</dbReference>
<keyword evidence="9" id="KW-1185">Reference proteome</keyword>
<keyword evidence="4 6" id="KW-1133">Transmembrane helix</keyword>
<keyword evidence="2" id="KW-1003">Cell membrane</keyword>
<evidence type="ECO:0000256" key="2">
    <source>
        <dbReference type="ARBA" id="ARBA00022475"/>
    </source>
</evidence>
<evidence type="ECO:0000256" key="3">
    <source>
        <dbReference type="ARBA" id="ARBA00022692"/>
    </source>
</evidence>
<comment type="subcellular location">
    <subcellularLocation>
        <location evidence="1">Cell membrane</location>
        <topology evidence="1">Multi-pass membrane protein</topology>
    </subcellularLocation>
</comment>
<feature type="transmembrane region" description="Helical" evidence="6">
    <location>
        <begin position="12"/>
        <end position="28"/>
    </location>
</feature>
<feature type="domain" description="Major facilitator superfamily (MFS) profile" evidence="7">
    <location>
        <begin position="15"/>
        <end position="429"/>
    </location>
</feature>
<keyword evidence="3 6" id="KW-0812">Transmembrane</keyword>
<reference evidence="8 9" key="1">
    <citation type="submission" date="2023-03" db="EMBL/GenBank/DDBJ databases">
        <title>Paludisphaera mucosa sp. nov. a novel planctomycete from northern fen.</title>
        <authorList>
            <person name="Ivanova A."/>
        </authorList>
    </citation>
    <scope>NUCLEOTIDE SEQUENCE [LARGE SCALE GENOMIC DNA]</scope>
    <source>
        <strain evidence="8 9">Pla2</strain>
    </source>
</reference>
<evidence type="ECO:0000313" key="9">
    <source>
        <dbReference type="Proteomes" id="UP001216907"/>
    </source>
</evidence>
<dbReference type="SUPFAM" id="SSF103473">
    <property type="entry name" value="MFS general substrate transporter"/>
    <property type="match status" value="1"/>
</dbReference>
<dbReference type="InterPro" id="IPR011701">
    <property type="entry name" value="MFS"/>
</dbReference>
<evidence type="ECO:0000313" key="8">
    <source>
        <dbReference type="EMBL" id="MDG3004981.1"/>
    </source>
</evidence>
<sequence length="435" mass="46319">MTEPSESPTRVRFGVLAFLAAMTFVLYLDRVCIGQAAPRIQEELGISDTRMGWVFSAFSLSYVLFEIPTGRWGDRYGSRGVLTRIVVWWSIFTALTGAAGGLVGLLAIRFLFGAGEAGALPNSARVLRVWFSDASRGRAQGLITTAMMLGGTLAPVVSQRLIDGLGWRATFWAFGLVGLAWAAAFYVWFRDDPDSHPGVNGAERRLIADGRGGEDVSRTHSPIPWPLVFRSADIWLLGGAMITMAAIYNLLIAWYPKYLQAARGASAGDSANLASLVLGAGAVGCLFGGWLTDRLTNGRVGRRWGRTLQCVLGAALAAGALAASLSVDSPGLSAAFVALACFGVQIQVPAWWAAATQVSGRHVGALFGLMNMIGNVGGIVSPSFLGWFVDAMKAAGRTGRDQWDPGFWIYVGVALVGMVLWALVDPRRVVGEAVA</sequence>
<dbReference type="InterPro" id="IPR000849">
    <property type="entry name" value="Sugar_P_transporter"/>
</dbReference>
<feature type="transmembrane region" description="Helical" evidence="6">
    <location>
        <begin position="85"/>
        <end position="112"/>
    </location>
</feature>
<feature type="transmembrane region" description="Helical" evidence="6">
    <location>
        <begin position="234"/>
        <end position="253"/>
    </location>
</feature>
<dbReference type="InterPro" id="IPR050382">
    <property type="entry name" value="MFS_Na/Anion_cotransporter"/>
</dbReference>
<feature type="transmembrane region" description="Helical" evidence="6">
    <location>
        <begin position="407"/>
        <end position="424"/>
    </location>
</feature>
<feature type="transmembrane region" description="Helical" evidence="6">
    <location>
        <begin position="169"/>
        <end position="189"/>
    </location>
</feature>
<protein>
    <submittedName>
        <fullName evidence="8">MFS transporter</fullName>
    </submittedName>
</protein>
<dbReference type="Proteomes" id="UP001216907">
    <property type="component" value="Unassembled WGS sequence"/>
</dbReference>
<evidence type="ECO:0000256" key="1">
    <source>
        <dbReference type="ARBA" id="ARBA00004651"/>
    </source>
</evidence>
<feature type="transmembrane region" description="Helical" evidence="6">
    <location>
        <begin position="49"/>
        <end position="65"/>
    </location>
</feature>
<dbReference type="PROSITE" id="PS50850">
    <property type="entry name" value="MFS"/>
    <property type="match status" value="1"/>
</dbReference>
<dbReference type="InterPro" id="IPR020846">
    <property type="entry name" value="MFS_dom"/>
</dbReference>
<dbReference type="RefSeq" id="WP_277861331.1">
    <property type="nucleotide sequence ID" value="NZ_JARRAG010000002.1"/>
</dbReference>
<dbReference type="Pfam" id="PF07690">
    <property type="entry name" value="MFS_1"/>
    <property type="match status" value="1"/>
</dbReference>
<name>A0ABT6FBM5_9BACT</name>
<accession>A0ABT6FBM5</accession>